<organism evidence="2 3">
    <name type="scientific">Stylosanthes scabra</name>
    <dbReference type="NCBI Taxonomy" id="79078"/>
    <lineage>
        <taxon>Eukaryota</taxon>
        <taxon>Viridiplantae</taxon>
        <taxon>Streptophyta</taxon>
        <taxon>Embryophyta</taxon>
        <taxon>Tracheophyta</taxon>
        <taxon>Spermatophyta</taxon>
        <taxon>Magnoliopsida</taxon>
        <taxon>eudicotyledons</taxon>
        <taxon>Gunneridae</taxon>
        <taxon>Pentapetalae</taxon>
        <taxon>rosids</taxon>
        <taxon>fabids</taxon>
        <taxon>Fabales</taxon>
        <taxon>Fabaceae</taxon>
        <taxon>Papilionoideae</taxon>
        <taxon>50 kb inversion clade</taxon>
        <taxon>dalbergioids sensu lato</taxon>
        <taxon>Dalbergieae</taxon>
        <taxon>Pterocarpus clade</taxon>
        <taxon>Stylosanthes</taxon>
    </lineage>
</organism>
<comment type="caution">
    <text evidence="2">The sequence shown here is derived from an EMBL/GenBank/DDBJ whole genome shotgun (WGS) entry which is preliminary data.</text>
</comment>
<feature type="compositionally biased region" description="Basic residues" evidence="1">
    <location>
        <begin position="1"/>
        <end position="12"/>
    </location>
</feature>
<accession>A0ABU6ZV41</accession>
<protein>
    <submittedName>
        <fullName evidence="2">Uncharacterized protein</fullName>
    </submittedName>
</protein>
<evidence type="ECO:0000256" key="1">
    <source>
        <dbReference type="SAM" id="MobiDB-lite"/>
    </source>
</evidence>
<feature type="compositionally biased region" description="Low complexity" evidence="1">
    <location>
        <begin position="38"/>
        <end position="52"/>
    </location>
</feature>
<proteinExistence type="predicted"/>
<keyword evidence="3" id="KW-1185">Reference proteome</keyword>
<sequence>MGKKTMTRKKASSGKNPSAHTLFEHSPPKKTPNLRPQPSSTRTSSVAPSSRSVLRRRGFRVVLSSPRHLPLSTSLSHPSPRHRETLVPRFCPSAWSSRRPLITTPSLVARKSQGNPLRQSSPSSRRHFSSLLFTHDFIFFTLLFTWRSSSLRVSHRQRQLSSSFIVTLSPSSSSVAVFSVPRKEEGQGGRNWSAWDKWSNDGTGRQVAKLMEENVGAAMQFLQSKALCIMSISQQIH</sequence>
<feature type="region of interest" description="Disordered" evidence="1">
    <location>
        <begin position="1"/>
        <end position="52"/>
    </location>
</feature>
<dbReference type="EMBL" id="JASCZI010274320">
    <property type="protein sequence ID" value="MED6225892.1"/>
    <property type="molecule type" value="Genomic_DNA"/>
</dbReference>
<dbReference type="Proteomes" id="UP001341840">
    <property type="component" value="Unassembled WGS sequence"/>
</dbReference>
<name>A0ABU6ZV41_9FABA</name>
<reference evidence="2 3" key="1">
    <citation type="journal article" date="2023" name="Plants (Basel)">
        <title>Bridging the Gap: Combining Genomics and Transcriptomics Approaches to Understand Stylosanthes scabra, an Orphan Legume from the Brazilian Caatinga.</title>
        <authorList>
            <person name="Ferreira-Neto J.R.C."/>
            <person name="da Silva M.D."/>
            <person name="Binneck E."/>
            <person name="de Melo N.F."/>
            <person name="da Silva R.H."/>
            <person name="de Melo A.L.T.M."/>
            <person name="Pandolfi V."/>
            <person name="Bustamante F.O."/>
            <person name="Brasileiro-Vidal A.C."/>
            <person name="Benko-Iseppon A.M."/>
        </authorList>
    </citation>
    <scope>NUCLEOTIDE SEQUENCE [LARGE SCALE GENOMIC DNA]</scope>
    <source>
        <tissue evidence="2">Leaves</tissue>
    </source>
</reference>
<evidence type="ECO:0000313" key="2">
    <source>
        <dbReference type="EMBL" id="MED6225892.1"/>
    </source>
</evidence>
<evidence type="ECO:0000313" key="3">
    <source>
        <dbReference type="Proteomes" id="UP001341840"/>
    </source>
</evidence>
<gene>
    <name evidence="2" type="ORF">PIB30_097985</name>
</gene>